<sequence length="51" mass="5857">MKIFGIERLNNFGIHSTIMGQMTLRFFSLPIIQRIRYKRGSMGGGARTNHC</sequence>
<evidence type="ECO:0000313" key="2">
    <source>
        <dbReference type="Proteomes" id="UP000250166"/>
    </source>
</evidence>
<protein>
    <submittedName>
        <fullName evidence="1">Uncharacterized protein</fullName>
    </submittedName>
</protein>
<gene>
    <name evidence="1" type="ORF">NCTC13102_00649</name>
</gene>
<dbReference type="Proteomes" id="UP000250166">
    <property type="component" value="Unassembled WGS sequence"/>
</dbReference>
<proteinExistence type="predicted"/>
<accession>A0A2X3BC71</accession>
<dbReference type="AlphaFoldDB" id="A0A2X3BC71"/>
<evidence type="ECO:0000313" key="1">
    <source>
        <dbReference type="EMBL" id="SQB98193.1"/>
    </source>
</evidence>
<reference evidence="1 2" key="1">
    <citation type="submission" date="2018-06" db="EMBL/GenBank/DDBJ databases">
        <authorList>
            <consortium name="Pathogen Informatics"/>
            <person name="Doyle S."/>
        </authorList>
    </citation>
    <scope>NUCLEOTIDE SEQUENCE [LARGE SCALE GENOMIC DNA]</scope>
    <source>
        <strain evidence="1 2">NCTC13102</strain>
    </source>
</reference>
<dbReference type="EMBL" id="UAWL01000006">
    <property type="protein sequence ID" value="SQB98193.1"/>
    <property type="molecule type" value="Genomic_DNA"/>
</dbReference>
<name>A0A2X3BC71_9HELI</name>
<dbReference type="RefSeq" id="WP_181461807.1">
    <property type="nucleotide sequence ID" value="NZ_JAERIV010000039.1"/>
</dbReference>
<organism evidence="1 2">
    <name type="scientific">Helicobacter fennelliae</name>
    <dbReference type="NCBI Taxonomy" id="215"/>
    <lineage>
        <taxon>Bacteria</taxon>
        <taxon>Pseudomonadati</taxon>
        <taxon>Campylobacterota</taxon>
        <taxon>Epsilonproteobacteria</taxon>
        <taxon>Campylobacterales</taxon>
        <taxon>Helicobacteraceae</taxon>
        <taxon>Helicobacter</taxon>
    </lineage>
</organism>